<name>A0A8R1IJ77_CAEJA</name>
<evidence type="ECO:0000313" key="2">
    <source>
        <dbReference type="Proteomes" id="UP000005237"/>
    </source>
</evidence>
<sequence length="138" mass="14903">MSVPDAAWKQLLSASVELSGQTPEPASEPPSQQDLEFLQNAMAESFGAAASAAPNQPNLYQKFVEFGAKATLTSAEIADALEVSERLDDWLAAGMYSSSFETEEALNSLLNLTRHLSHRALIARGIQGFRHAERPATL</sequence>
<keyword evidence="2" id="KW-1185">Reference proteome</keyword>
<dbReference type="Proteomes" id="UP000005237">
    <property type="component" value="Unassembled WGS sequence"/>
</dbReference>
<protein>
    <submittedName>
        <fullName evidence="1">Uncharacterized protein</fullName>
    </submittedName>
</protein>
<reference evidence="1" key="2">
    <citation type="submission" date="2022-06" db="UniProtKB">
        <authorList>
            <consortium name="EnsemblMetazoa"/>
        </authorList>
    </citation>
    <scope>IDENTIFICATION</scope>
    <source>
        <strain evidence="1">DF5081</strain>
    </source>
</reference>
<dbReference type="AlphaFoldDB" id="A0A8R1IJ77"/>
<organism evidence="1 2">
    <name type="scientific">Caenorhabditis japonica</name>
    <dbReference type="NCBI Taxonomy" id="281687"/>
    <lineage>
        <taxon>Eukaryota</taxon>
        <taxon>Metazoa</taxon>
        <taxon>Ecdysozoa</taxon>
        <taxon>Nematoda</taxon>
        <taxon>Chromadorea</taxon>
        <taxon>Rhabditida</taxon>
        <taxon>Rhabditina</taxon>
        <taxon>Rhabditomorpha</taxon>
        <taxon>Rhabditoidea</taxon>
        <taxon>Rhabditidae</taxon>
        <taxon>Peloderinae</taxon>
        <taxon>Caenorhabditis</taxon>
    </lineage>
</organism>
<proteinExistence type="predicted"/>
<accession>A0A8R1IJ77</accession>
<reference evidence="2" key="1">
    <citation type="submission" date="2010-08" db="EMBL/GenBank/DDBJ databases">
        <authorList>
            <consortium name="Caenorhabditis japonica Sequencing Consortium"/>
            <person name="Wilson R.K."/>
        </authorList>
    </citation>
    <scope>NUCLEOTIDE SEQUENCE [LARGE SCALE GENOMIC DNA]</scope>
    <source>
        <strain evidence="2">DF5081</strain>
    </source>
</reference>
<evidence type="ECO:0000313" key="1">
    <source>
        <dbReference type="EnsemblMetazoa" id="CJA35778.1"/>
    </source>
</evidence>
<dbReference type="EnsemblMetazoa" id="CJA35778.1">
    <property type="protein sequence ID" value="CJA35778.1"/>
    <property type="gene ID" value="WBGene00211625"/>
</dbReference>